<protein>
    <submittedName>
        <fullName evidence="2">Uncharacterized protein</fullName>
    </submittedName>
</protein>
<keyword evidence="3" id="KW-1185">Reference proteome</keyword>
<reference evidence="2" key="1">
    <citation type="submission" date="2022-11" db="EMBL/GenBank/DDBJ databases">
        <title>Genome Resource of Sclerotinia nivalis Strain SnTB1, a Plant Pathogen Isolated from American Ginseng.</title>
        <authorList>
            <person name="Fan S."/>
        </authorList>
    </citation>
    <scope>NUCLEOTIDE SEQUENCE</scope>
    <source>
        <strain evidence="2">SnTB1</strain>
    </source>
</reference>
<dbReference type="EMBL" id="JAPEIS010000006">
    <property type="protein sequence ID" value="KAJ8065385.1"/>
    <property type="molecule type" value="Genomic_DNA"/>
</dbReference>
<proteinExistence type="predicted"/>
<evidence type="ECO:0000313" key="3">
    <source>
        <dbReference type="Proteomes" id="UP001152300"/>
    </source>
</evidence>
<dbReference type="AlphaFoldDB" id="A0A9X0DK64"/>
<sequence length="121" mass="13576">MICCLKPFECLTVVNGIFLQDTTPEAARNFQWKKKRKLVKPITHIGFFKCPCAYAEKAIQEMNSVEIDGRTICVGRPSRSQMHLEAPPSFNNSHSGHRSNGRTSMTRLSRASLAAMECCGR</sequence>
<evidence type="ECO:0000256" key="1">
    <source>
        <dbReference type="SAM" id="MobiDB-lite"/>
    </source>
</evidence>
<feature type="region of interest" description="Disordered" evidence="1">
    <location>
        <begin position="86"/>
        <end position="106"/>
    </location>
</feature>
<dbReference type="Proteomes" id="UP001152300">
    <property type="component" value="Unassembled WGS sequence"/>
</dbReference>
<evidence type="ECO:0000313" key="2">
    <source>
        <dbReference type="EMBL" id="KAJ8065385.1"/>
    </source>
</evidence>
<gene>
    <name evidence="2" type="ORF">OCU04_006074</name>
</gene>
<dbReference type="OrthoDB" id="10383406at2759"/>
<name>A0A9X0DK64_9HELO</name>
<comment type="caution">
    <text evidence="2">The sequence shown here is derived from an EMBL/GenBank/DDBJ whole genome shotgun (WGS) entry which is preliminary data.</text>
</comment>
<organism evidence="2 3">
    <name type="scientific">Sclerotinia nivalis</name>
    <dbReference type="NCBI Taxonomy" id="352851"/>
    <lineage>
        <taxon>Eukaryota</taxon>
        <taxon>Fungi</taxon>
        <taxon>Dikarya</taxon>
        <taxon>Ascomycota</taxon>
        <taxon>Pezizomycotina</taxon>
        <taxon>Leotiomycetes</taxon>
        <taxon>Helotiales</taxon>
        <taxon>Sclerotiniaceae</taxon>
        <taxon>Sclerotinia</taxon>
    </lineage>
</organism>
<accession>A0A9X0DK64</accession>